<gene>
    <name evidence="2" type="ORF">DFO73_110107</name>
</gene>
<name>A0A2V2ZR63_9BACI</name>
<evidence type="ECO:0008006" key="4">
    <source>
        <dbReference type="Google" id="ProtNLM"/>
    </source>
</evidence>
<accession>A0A2V2ZR63</accession>
<keyword evidence="1" id="KW-0812">Transmembrane</keyword>
<proteinExistence type="predicted"/>
<organism evidence="2 3">
    <name type="scientific">Cytobacillus oceanisediminis</name>
    <dbReference type="NCBI Taxonomy" id="665099"/>
    <lineage>
        <taxon>Bacteria</taxon>
        <taxon>Bacillati</taxon>
        <taxon>Bacillota</taxon>
        <taxon>Bacilli</taxon>
        <taxon>Bacillales</taxon>
        <taxon>Bacillaceae</taxon>
        <taxon>Cytobacillus</taxon>
    </lineage>
</organism>
<keyword evidence="1" id="KW-1133">Transmembrane helix</keyword>
<dbReference type="RefSeq" id="WP_110066120.1">
    <property type="nucleotide sequence ID" value="NZ_QGTW01000010.1"/>
</dbReference>
<reference evidence="2 3" key="1">
    <citation type="submission" date="2018-05" db="EMBL/GenBank/DDBJ databases">
        <title>Freshwater and sediment microbial communities from various areas in North America, analyzing microbe dynamics in response to fracking.</title>
        <authorList>
            <person name="Lamendella R."/>
        </authorList>
    </citation>
    <scope>NUCLEOTIDE SEQUENCE [LARGE SCALE GENOMIC DNA]</scope>
    <source>
        <strain evidence="2 3">15_TX</strain>
    </source>
</reference>
<comment type="caution">
    <text evidence="2">The sequence shown here is derived from an EMBL/GenBank/DDBJ whole genome shotgun (WGS) entry which is preliminary data.</text>
</comment>
<dbReference type="EMBL" id="QGTW01000010">
    <property type="protein sequence ID" value="PWW26535.1"/>
    <property type="molecule type" value="Genomic_DNA"/>
</dbReference>
<dbReference type="AlphaFoldDB" id="A0A2V2ZR63"/>
<dbReference type="PIRSF" id="PIRSF029895">
    <property type="entry name" value="SpoIV"/>
    <property type="match status" value="1"/>
</dbReference>
<evidence type="ECO:0000313" key="2">
    <source>
        <dbReference type="EMBL" id="PWW26535.1"/>
    </source>
</evidence>
<sequence length="397" mass="45268">MKNQWIEFYRGLVTVKASGKGIERFINTLTRSGIYIWNVKNHGTQAVTFKMKLEDAKKIRSLARNSDCKIEFLQRAGAPFLFKRLLKNSGFVAGALAFFAVILLLSNMVWGIEIKGANPATEYQIRKELDKMGLKTGKLQFFVDNVESIQRKLSNNIEAITWVGVELKGTTYHLQVVEKNEPDKPEYLSPRHLVAKKKAVIVDMFVEEGRPVVDIHDHVQPGQLLVSGIIGKEGETETVPARGEVLGETWYKSTVELPLKSTFQVFNGNEKVKHSITIGSLNIPVWGFGKPEFKEYELEENEKRIRFLKWELPFSYKNVTFREREQVTRIYSNEEAFDVAKVMARNDIKNRLEENAKVKGEKVLHQSVDNGKVTISIHFQIIENIAEGQPIIQGDSE</sequence>
<dbReference type="OrthoDB" id="1640349at2"/>
<protein>
    <recommendedName>
        <fullName evidence="4">Sporulation protein YqfD</fullName>
    </recommendedName>
</protein>
<dbReference type="Pfam" id="PF06898">
    <property type="entry name" value="YqfD"/>
    <property type="match status" value="1"/>
</dbReference>
<keyword evidence="1" id="KW-0472">Membrane</keyword>
<evidence type="ECO:0000313" key="3">
    <source>
        <dbReference type="Proteomes" id="UP000247150"/>
    </source>
</evidence>
<dbReference type="NCBIfam" id="TIGR02876">
    <property type="entry name" value="spore_yqfD"/>
    <property type="match status" value="1"/>
</dbReference>
<feature type="transmembrane region" description="Helical" evidence="1">
    <location>
        <begin position="91"/>
        <end position="112"/>
    </location>
</feature>
<dbReference type="Proteomes" id="UP000247150">
    <property type="component" value="Unassembled WGS sequence"/>
</dbReference>
<dbReference type="InterPro" id="IPR010690">
    <property type="entry name" value="YqfD"/>
</dbReference>
<evidence type="ECO:0000256" key="1">
    <source>
        <dbReference type="SAM" id="Phobius"/>
    </source>
</evidence>